<feature type="non-terminal residue" evidence="2">
    <location>
        <position position="599"/>
    </location>
</feature>
<reference evidence="2 3" key="1">
    <citation type="submission" date="2024-02" db="EMBL/GenBank/DDBJ databases">
        <authorList>
            <person name="Chen Y."/>
            <person name="Shah S."/>
            <person name="Dougan E. K."/>
            <person name="Thang M."/>
            <person name="Chan C."/>
        </authorList>
    </citation>
    <scope>NUCLEOTIDE SEQUENCE [LARGE SCALE GENOMIC DNA]</scope>
</reference>
<protein>
    <recommendedName>
        <fullName evidence="4">Protein-tyrosine sulfotransferase</fullName>
    </recommendedName>
</protein>
<evidence type="ECO:0008006" key="4">
    <source>
        <dbReference type="Google" id="ProtNLM"/>
    </source>
</evidence>
<evidence type="ECO:0000313" key="2">
    <source>
        <dbReference type="EMBL" id="CAK9013120.1"/>
    </source>
</evidence>
<evidence type="ECO:0000313" key="3">
    <source>
        <dbReference type="Proteomes" id="UP001642484"/>
    </source>
</evidence>
<comment type="caution">
    <text evidence="2">The sequence shown here is derived from an EMBL/GenBank/DDBJ whole genome shotgun (WGS) entry which is preliminary data.</text>
</comment>
<dbReference type="Gene3D" id="3.40.50.300">
    <property type="entry name" value="P-loop containing nucleotide triphosphate hydrolases"/>
    <property type="match status" value="1"/>
</dbReference>
<dbReference type="SUPFAM" id="SSF52540">
    <property type="entry name" value="P-loop containing nucleoside triphosphate hydrolases"/>
    <property type="match status" value="1"/>
</dbReference>
<evidence type="ECO:0000256" key="1">
    <source>
        <dbReference type="SAM" id="SignalP"/>
    </source>
</evidence>
<dbReference type="Proteomes" id="UP001642484">
    <property type="component" value="Unassembled WGS sequence"/>
</dbReference>
<feature type="chain" id="PRO_5045831788" description="Protein-tyrosine sulfotransferase" evidence="1">
    <location>
        <begin position="18"/>
        <end position="599"/>
    </location>
</feature>
<feature type="signal peptide" evidence="1">
    <location>
        <begin position="1"/>
        <end position="17"/>
    </location>
</feature>
<dbReference type="InterPro" id="IPR027417">
    <property type="entry name" value="P-loop_NTPase"/>
</dbReference>
<organism evidence="2 3">
    <name type="scientific">Durusdinium trenchii</name>
    <dbReference type="NCBI Taxonomy" id="1381693"/>
    <lineage>
        <taxon>Eukaryota</taxon>
        <taxon>Sar</taxon>
        <taxon>Alveolata</taxon>
        <taxon>Dinophyceae</taxon>
        <taxon>Suessiales</taxon>
        <taxon>Symbiodiniaceae</taxon>
        <taxon>Durusdinium</taxon>
    </lineage>
</organism>
<proteinExistence type="predicted"/>
<keyword evidence="3" id="KW-1185">Reference proteome</keyword>
<sequence length="599" mass="65724">MILTSSWLAQLAQLVAADGLPPETCSWAPLPRDDDFDLSSGFVDSVPRQFARCSLALDAAGGHASGLLETLIFGMPPERSFSPEASRCPEGLQFEELLLSPRYLVVAAQPEVARSSDWRELIPVGACVPPACHEAFANLALPRLLEWRQGKSAKYHPSPGPCAGAFDVDDASCVQHLDQDIRSEACVTAVHVWRVLCDARFFDELFGAQVRSLPKDSLGESSEFAEHQKAALGHYSTCKEGGGSYVGVYFNAVGEEDPAGAGYALGMCIPSLHTTYSSAVSTIVAWRLGLRMATAYPGVAIDADSVRSAELMHRNELEIGWAIIGLGRSGTTSLAAWLDSHPNLELLSDPEDHFREGSFDYLFRRSHLEHLIRRDELPSAARAGSAGPVRGRRTPLVGIKEPNLLRSSRGRQIMAEMKRTKVLIIFKNWVDWLKSAALFIRPTPCFPRNLARIGEEGNDCSFAFDEAHLFEKVRDLEQKGVARERIKVVHLDTLRAEGPAALRRLGAFLGAGNRSTGSSGSSAGAMPQEGEVAEDEVEFWEELCGLPTELARRLERRRSEALRGCDELLRRSGEPIPESVLRPVPIQQEACQRMKSKIK</sequence>
<accession>A0ABP0JFD2</accession>
<dbReference type="EMBL" id="CAXAMN010005269">
    <property type="protein sequence ID" value="CAK9013120.1"/>
    <property type="molecule type" value="Genomic_DNA"/>
</dbReference>
<keyword evidence="1" id="KW-0732">Signal</keyword>
<name>A0ABP0JFD2_9DINO</name>
<gene>
    <name evidence="2" type="ORF">CCMP2556_LOCUS11142</name>
</gene>